<organism evidence="2 3">
    <name type="scientific">[Phormidium ambiguum] IAM M-71</name>
    <dbReference type="NCBI Taxonomy" id="454136"/>
    <lineage>
        <taxon>Bacteria</taxon>
        <taxon>Bacillati</taxon>
        <taxon>Cyanobacteriota</taxon>
        <taxon>Cyanophyceae</taxon>
        <taxon>Oscillatoriophycideae</taxon>
        <taxon>Aerosakkonematales</taxon>
        <taxon>Aerosakkonemataceae</taxon>
        <taxon>Floridanema</taxon>
    </lineage>
</organism>
<protein>
    <submittedName>
        <fullName evidence="2">GNAT family N-acetyltransferase</fullName>
    </submittedName>
</protein>
<dbReference type="InterPro" id="IPR000182">
    <property type="entry name" value="GNAT_dom"/>
</dbReference>
<dbReference type="Proteomes" id="UP000185860">
    <property type="component" value="Unassembled WGS sequence"/>
</dbReference>
<dbReference type="PROSITE" id="PS51186">
    <property type="entry name" value="GNAT"/>
    <property type="match status" value="1"/>
</dbReference>
<feature type="domain" description="N-acetyltransferase" evidence="1">
    <location>
        <begin position="7"/>
        <end position="188"/>
    </location>
</feature>
<dbReference type="Pfam" id="PF00583">
    <property type="entry name" value="Acetyltransf_1"/>
    <property type="match status" value="1"/>
</dbReference>
<dbReference type="RefSeq" id="WP_073596789.1">
    <property type="nucleotide sequence ID" value="NZ_MRCE01000047.1"/>
</dbReference>
<dbReference type="SUPFAM" id="SSF55729">
    <property type="entry name" value="Acyl-CoA N-acyltransferases (Nat)"/>
    <property type="match status" value="1"/>
</dbReference>
<dbReference type="EMBL" id="MRCE01000047">
    <property type="protein sequence ID" value="OKH31702.1"/>
    <property type="molecule type" value="Genomic_DNA"/>
</dbReference>
<proteinExistence type="predicted"/>
<dbReference type="STRING" id="454136.NIES2119_28040"/>
<reference evidence="2 3" key="1">
    <citation type="submission" date="2016-11" db="EMBL/GenBank/DDBJ databases">
        <title>Draft Genome Sequences of Nine Cyanobacterial Strains from Diverse Habitats.</title>
        <authorList>
            <person name="Zhu T."/>
            <person name="Hou S."/>
            <person name="Lu X."/>
            <person name="Hess W.R."/>
        </authorList>
    </citation>
    <scope>NUCLEOTIDE SEQUENCE [LARGE SCALE GENOMIC DNA]</scope>
    <source>
        <strain evidence="2 3">IAM M-71</strain>
    </source>
</reference>
<dbReference type="GO" id="GO:0016747">
    <property type="term" value="F:acyltransferase activity, transferring groups other than amino-acyl groups"/>
    <property type="evidence" value="ECO:0007669"/>
    <property type="project" value="InterPro"/>
</dbReference>
<evidence type="ECO:0000313" key="3">
    <source>
        <dbReference type="Proteomes" id="UP000185860"/>
    </source>
</evidence>
<comment type="caution">
    <text evidence="2">The sequence shown here is derived from an EMBL/GenBank/DDBJ whole genome shotgun (WGS) entry which is preliminary data.</text>
</comment>
<evidence type="ECO:0000313" key="2">
    <source>
        <dbReference type="EMBL" id="OKH31702.1"/>
    </source>
</evidence>
<dbReference type="AlphaFoldDB" id="A0A1U7I5Y4"/>
<dbReference type="Gene3D" id="3.40.630.30">
    <property type="match status" value="1"/>
</dbReference>
<keyword evidence="2" id="KW-0808">Transferase</keyword>
<evidence type="ECO:0000259" key="1">
    <source>
        <dbReference type="PROSITE" id="PS51186"/>
    </source>
</evidence>
<dbReference type="InterPro" id="IPR016181">
    <property type="entry name" value="Acyl_CoA_acyltransferase"/>
</dbReference>
<gene>
    <name evidence="2" type="ORF">NIES2119_28040</name>
</gene>
<accession>A0A1U7I5Y4</accession>
<dbReference type="OrthoDB" id="6182349at2"/>
<name>A0A1U7I5Y4_9CYAN</name>
<sequence length="188" mass="21782">MRQIKGLSFVEVQPKNIREIVEIHNSNVRGQNVSPHSGFLLAKTTEVEIQQNLNQGTNKYFVAVNLSGEVLGFLALAKPKISNDFLNQIIWQDDSCKDKILSVRHIYIKVVAIKLDYQSRGIGQFMYESLYEKFPNSFISAFIVSKPLCNERSLKFHEKQGFQQVGIWQQKQFLDLYNYESVLMFKEI</sequence>